<evidence type="ECO:0008006" key="15">
    <source>
        <dbReference type="Google" id="ProtNLM"/>
    </source>
</evidence>
<dbReference type="GO" id="GO:0008270">
    <property type="term" value="F:zinc ion binding"/>
    <property type="evidence" value="ECO:0007669"/>
    <property type="project" value="UniProtKB-KW"/>
</dbReference>
<dbReference type="SMART" id="SM00249">
    <property type="entry name" value="PHD"/>
    <property type="match status" value="3"/>
</dbReference>
<evidence type="ECO:0000256" key="4">
    <source>
        <dbReference type="ARBA" id="ARBA00022771"/>
    </source>
</evidence>
<evidence type="ECO:0000256" key="2">
    <source>
        <dbReference type="ARBA" id="ARBA00022723"/>
    </source>
</evidence>
<feature type="compositionally biased region" description="Basic and acidic residues" evidence="8">
    <location>
        <begin position="229"/>
        <end position="239"/>
    </location>
</feature>
<dbReference type="SMART" id="SM00501">
    <property type="entry name" value="BRIGHT"/>
    <property type="match status" value="1"/>
</dbReference>
<feature type="domain" description="JmjN" evidence="11">
    <location>
        <begin position="32"/>
        <end position="73"/>
    </location>
</feature>
<dbReference type="PANTHER" id="PTHR10694">
    <property type="entry name" value="LYSINE-SPECIFIC DEMETHYLASE"/>
    <property type="match status" value="1"/>
</dbReference>
<dbReference type="GO" id="GO:0003677">
    <property type="term" value="F:DNA binding"/>
    <property type="evidence" value="ECO:0007669"/>
    <property type="project" value="InterPro"/>
</dbReference>
<dbReference type="Pfam" id="PF08429">
    <property type="entry name" value="PLU-1"/>
    <property type="match status" value="2"/>
</dbReference>
<feature type="domain" description="ARID" evidence="10">
    <location>
        <begin position="99"/>
        <end position="193"/>
    </location>
</feature>
<feature type="compositionally biased region" description="Polar residues" evidence="8">
    <location>
        <begin position="1764"/>
        <end position="1775"/>
    </location>
</feature>
<protein>
    <recommendedName>
        <fullName evidence="15">[Histone H3]-trimethyl-L-lysine(4) demethylase</fullName>
    </recommendedName>
</protein>
<dbReference type="CDD" id="cd16100">
    <property type="entry name" value="ARID"/>
    <property type="match status" value="1"/>
</dbReference>
<dbReference type="PROSITE" id="PS51183">
    <property type="entry name" value="JMJN"/>
    <property type="match status" value="1"/>
</dbReference>
<dbReference type="InterPro" id="IPR013637">
    <property type="entry name" value="Lys_sp_deMease-like_dom"/>
</dbReference>
<feature type="domain" description="JmjC" evidence="12">
    <location>
        <begin position="387"/>
        <end position="553"/>
    </location>
</feature>
<feature type="compositionally biased region" description="Basic residues" evidence="8">
    <location>
        <begin position="1787"/>
        <end position="1796"/>
    </location>
</feature>
<dbReference type="OrthoDB" id="1678912at2759"/>
<feature type="region of interest" description="Disordered" evidence="8">
    <location>
        <begin position="1763"/>
        <end position="1797"/>
    </location>
</feature>
<accession>A0A9Q0JWH0</accession>
<dbReference type="SUPFAM" id="SSF46774">
    <property type="entry name" value="ARID-like"/>
    <property type="match status" value="1"/>
</dbReference>
<dbReference type="PROSITE" id="PS01359">
    <property type="entry name" value="ZF_PHD_1"/>
    <property type="match status" value="2"/>
</dbReference>
<dbReference type="PROSITE" id="PS51184">
    <property type="entry name" value="JMJC"/>
    <property type="match status" value="1"/>
</dbReference>
<evidence type="ECO:0000313" key="14">
    <source>
        <dbReference type="Proteomes" id="UP001141806"/>
    </source>
</evidence>
<evidence type="ECO:0000259" key="11">
    <source>
        <dbReference type="PROSITE" id="PS51183"/>
    </source>
</evidence>
<dbReference type="PROSITE" id="PS51011">
    <property type="entry name" value="ARID"/>
    <property type="match status" value="1"/>
</dbReference>
<dbReference type="FunFam" id="2.60.120.650:FF:000042">
    <property type="entry name" value="Transcription factor jumonji (JmjC) domain-containing protein"/>
    <property type="match status" value="1"/>
</dbReference>
<dbReference type="InterPro" id="IPR003347">
    <property type="entry name" value="JmjC_dom"/>
</dbReference>
<dbReference type="SUPFAM" id="SSF51197">
    <property type="entry name" value="Clavaminate synthase-like"/>
    <property type="match status" value="1"/>
</dbReference>
<dbReference type="Pfam" id="PF02375">
    <property type="entry name" value="JmjN"/>
    <property type="match status" value="1"/>
</dbReference>
<feature type="region of interest" description="Disordered" evidence="8">
    <location>
        <begin position="1"/>
        <end position="29"/>
    </location>
</feature>
<dbReference type="Proteomes" id="UP001141806">
    <property type="component" value="Unassembled WGS sequence"/>
</dbReference>
<feature type="domain" description="PHD-type" evidence="9">
    <location>
        <begin position="247"/>
        <end position="297"/>
    </location>
</feature>
<dbReference type="SMART" id="SM00545">
    <property type="entry name" value="JmjN"/>
    <property type="match status" value="1"/>
</dbReference>
<dbReference type="InterPro" id="IPR019786">
    <property type="entry name" value="Zinc_finger_PHD-type_CS"/>
</dbReference>
<organism evidence="13 14">
    <name type="scientific">Protea cynaroides</name>
    <dbReference type="NCBI Taxonomy" id="273540"/>
    <lineage>
        <taxon>Eukaryota</taxon>
        <taxon>Viridiplantae</taxon>
        <taxon>Streptophyta</taxon>
        <taxon>Embryophyta</taxon>
        <taxon>Tracheophyta</taxon>
        <taxon>Spermatophyta</taxon>
        <taxon>Magnoliopsida</taxon>
        <taxon>Proteales</taxon>
        <taxon>Proteaceae</taxon>
        <taxon>Protea</taxon>
    </lineage>
</organism>
<dbReference type="GO" id="GO:0005634">
    <property type="term" value="C:nucleus"/>
    <property type="evidence" value="ECO:0007669"/>
    <property type="project" value="UniProtKB-SubCell"/>
</dbReference>
<dbReference type="InterPro" id="IPR004198">
    <property type="entry name" value="Znf_C5HC2"/>
</dbReference>
<dbReference type="EMBL" id="JAMYWD010000012">
    <property type="protein sequence ID" value="KAJ4954062.1"/>
    <property type="molecule type" value="Genomic_DNA"/>
</dbReference>
<dbReference type="PROSITE" id="PS50016">
    <property type="entry name" value="ZF_PHD_2"/>
    <property type="match status" value="2"/>
</dbReference>
<evidence type="ECO:0000256" key="8">
    <source>
        <dbReference type="SAM" id="MobiDB-lite"/>
    </source>
</evidence>
<dbReference type="InterPro" id="IPR001606">
    <property type="entry name" value="ARID_dom"/>
</dbReference>
<dbReference type="InterPro" id="IPR036431">
    <property type="entry name" value="ARID_dom_sf"/>
</dbReference>
<dbReference type="InterPro" id="IPR019787">
    <property type="entry name" value="Znf_PHD-finger"/>
</dbReference>
<dbReference type="InterPro" id="IPR013083">
    <property type="entry name" value="Znf_RING/FYVE/PHD"/>
</dbReference>
<evidence type="ECO:0000256" key="5">
    <source>
        <dbReference type="ARBA" id="ARBA00022833"/>
    </source>
</evidence>
<evidence type="ECO:0000259" key="12">
    <source>
        <dbReference type="PROSITE" id="PS51184"/>
    </source>
</evidence>
<reference evidence="13" key="1">
    <citation type="journal article" date="2023" name="Plant J.">
        <title>The genome of the king protea, Protea cynaroides.</title>
        <authorList>
            <person name="Chang J."/>
            <person name="Duong T.A."/>
            <person name="Schoeman C."/>
            <person name="Ma X."/>
            <person name="Roodt D."/>
            <person name="Barker N."/>
            <person name="Li Z."/>
            <person name="Van de Peer Y."/>
            <person name="Mizrachi E."/>
        </authorList>
    </citation>
    <scope>NUCLEOTIDE SEQUENCE</scope>
    <source>
        <tissue evidence="13">Young leaves</tissue>
    </source>
</reference>
<dbReference type="SUPFAM" id="SSF57903">
    <property type="entry name" value="FYVE/PHD zinc finger"/>
    <property type="match status" value="3"/>
</dbReference>
<dbReference type="Pfam" id="PF02373">
    <property type="entry name" value="JmjC"/>
    <property type="match status" value="1"/>
</dbReference>
<gene>
    <name evidence="13" type="ORF">NE237_030894</name>
</gene>
<feature type="compositionally biased region" description="Polar residues" evidence="8">
    <location>
        <begin position="16"/>
        <end position="25"/>
    </location>
</feature>
<keyword evidence="6" id="KW-0539">Nucleus</keyword>
<dbReference type="CDD" id="cd15543">
    <property type="entry name" value="PHD_RSF1"/>
    <property type="match status" value="1"/>
</dbReference>
<evidence type="ECO:0000313" key="13">
    <source>
        <dbReference type="EMBL" id="KAJ4954062.1"/>
    </source>
</evidence>
<dbReference type="GO" id="GO:0000785">
    <property type="term" value="C:chromatin"/>
    <property type="evidence" value="ECO:0007669"/>
    <property type="project" value="TreeGrafter"/>
</dbReference>
<evidence type="ECO:0000259" key="10">
    <source>
        <dbReference type="PROSITE" id="PS51011"/>
    </source>
</evidence>
<dbReference type="Pfam" id="PF02928">
    <property type="entry name" value="zf-C5HC2"/>
    <property type="match status" value="1"/>
</dbReference>
<dbReference type="GO" id="GO:0010468">
    <property type="term" value="P:regulation of gene expression"/>
    <property type="evidence" value="ECO:0007669"/>
    <property type="project" value="TreeGrafter"/>
</dbReference>
<dbReference type="FunFam" id="2.60.120.650:FF:000078">
    <property type="entry name" value="Predicted protein"/>
    <property type="match status" value="1"/>
</dbReference>
<feature type="domain" description="PHD-type" evidence="9">
    <location>
        <begin position="1711"/>
        <end position="1758"/>
    </location>
</feature>
<keyword evidence="3" id="KW-0677">Repeat</keyword>
<sequence>MGKGRPRAVEQGVLGHSSTTSSSPGALNIPQAPVFYPTEEEFKDPLEFISNIRPQAEPYGICKIVPPKDWKPPFALDLESFTFPTKTQAIHQLQARSAACDPDTFELEYNRFLEDHCGKRLKKKAVFEGEELELCKLFNAVKRHGGYEKVVKEKRWGEVFRFVRSVGKISECSKHVLCQLYREHLFDYEIHHSQLNCEKPVRKCKRGMQGDRKVAHGLDVSSSKRRRKNSEGEKVKVGKPKEEAEFDQICEQCRSGFHGELMLLCDRCNKGWHIYCLSPPLKRVPLGNWYCLECINSDKDSFGFVPGKCFSLETFRRLADRAKRKWFGSACASRLQIEKKFWEIVEGTVGEVEVMYGSDLDTSLYGSGFPRVNDLRPPSIAAEVWDEYAASPWNLNNLPKLEASMLRAVSHNIAGVMVPWLYVGMLFSSFCWHFEDHCFYSMNYLHWGEPKCWYSVPGSEANAFEQVMRNSLPDLFDAQPDLLFQLVTMLNPSVLQENGVPVYSVLQEPGNFVITFPRSYHGGFNFGLNCAEAVNFAPADWLPHGGLGAELYRSYHKAAVLSHEELLCVVAKLSGCNSKVLPYLKEELLRIFTKEKSWRERLWRSGIINSSPMSPSKHPEYVGTEEDPTCIICLQYLYLSAVVCSCRPSAFVCLEHWEHLCECSPSKHWLLYRHTLADLNAMVHIVDGCNLELTTQRRIHRRQIANSKESSAMTKKVKGGLASHAQLAEEWILSSCKLLQTPFSRSAYINALKEAEQFLWGGLEMDPVRDMAGNLVKALDWAEEVRDCLSKIETWSGDCNNNTKVSWRAVDTLLNVNPMPCNELSHLKLKAYAEDARILVGEIEQALSTFSHVSLAELEMLYSRASAMPVFLEESVKLAYEISSVKAWRDSVQKCISEKGPAAIEVDALSKLKLKMSELHAYLPERELLLDLLEHVETWQSRCSEIMKGPIRLKEIEVFLQESDSFPISIPELKLLRQYHCDAVSWISCFHDVLVNIHERADQKNVIVELTCILEAGKSLTVQVDELPLVEVELKKACCREKALQACSTRMSLDFIRQVIGEASLLQIENEKIFIVISGVLASGISWEERAKLILESVAQMSDFEEALRMSVNIFVILPSLCDVEDALSMAKSWMMRSQPFLLSTQLTGHASSSFLKVDILKELVAESKLLRVSLKEPEMLQRLLERCEAWEHDVHSFLDCGKSMFNMKDIGIEIMNGLTERIEGLVTSIKIVTTAGLSLGFDFDEIPQLQNTASSLEWCLKVLSYCSCSPLLEEVDSLIENVEHLPAVFSSSILGSSLVNGARWLRKVLKVIPEPYRQRRCKLSDVEEVLDEAQRIKVPFPVMVARLVNAIEKHKSWQEQVHTFFYSKSGEQSWSALLQLKELGAFDALHCAELELVVSETEKIEKWILRCKEEVEFCIGDVNPLQSDLLKIKQSLDRSLYLYENSKGCSVEKLCVCCCSDSEEQELLACITCNEWYHPSCLRSKLATTNTAKESTCPHCLLIENAVTSRNGGQPLISGGKQVELNILIELLSDAKDFSVRVEERDLIEKLVEQALACKACLTEVVDFALSYVDKDLRSICERLLVAVKAASVAVVYDRHTSSNLELALARNSWKIKVERLLEGSQKPVIRQIQRLLKEGLAINIPYEDHFMQKLREVKHIGMQWVDHARKVASDSGALELDEVFNLITDGENLPIHFEKELKLLRARSVLYCICRKPYDQRAMIACDQCDEWYHFDCINLREPPPKIYVCPACEPLAEDLFPNQNGRSSSTNDAEPPTPPPQHSGSKKRPKKVRPNLQQKILVVTDLSNILRRSSEIDRLWWRNRKPLRRTARKRAVLESLSPLLHNIE</sequence>
<dbReference type="Pfam" id="PF01388">
    <property type="entry name" value="ARID"/>
    <property type="match status" value="1"/>
</dbReference>
<keyword evidence="5" id="KW-0862">Zinc</keyword>
<dbReference type="PANTHER" id="PTHR10694:SF133">
    <property type="entry name" value="LYSINE-SPECIFIC DEMETHYLASE JMJ17"/>
    <property type="match status" value="1"/>
</dbReference>
<evidence type="ECO:0000256" key="1">
    <source>
        <dbReference type="ARBA" id="ARBA00004123"/>
    </source>
</evidence>
<name>A0A9Q0JWH0_9MAGN</name>
<dbReference type="InterPro" id="IPR003349">
    <property type="entry name" value="JmjN"/>
</dbReference>
<proteinExistence type="predicted"/>
<comment type="caution">
    <text evidence="13">The sequence shown here is derived from an EMBL/GenBank/DDBJ whole genome shotgun (WGS) entry which is preliminary data.</text>
</comment>
<keyword evidence="14" id="KW-1185">Reference proteome</keyword>
<dbReference type="InterPro" id="IPR011011">
    <property type="entry name" value="Znf_FYVE_PHD"/>
</dbReference>
<keyword evidence="2" id="KW-0479">Metal-binding</keyword>
<keyword evidence="4 7" id="KW-0863">Zinc-finger</keyword>
<dbReference type="Pfam" id="PF00628">
    <property type="entry name" value="PHD"/>
    <property type="match status" value="2"/>
</dbReference>
<dbReference type="Gene3D" id="2.60.120.650">
    <property type="entry name" value="Cupin"/>
    <property type="match status" value="1"/>
</dbReference>
<dbReference type="InterPro" id="IPR001965">
    <property type="entry name" value="Znf_PHD"/>
</dbReference>
<evidence type="ECO:0000256" key="3">
    <source>
        <dbReference type="ARBA" id="ARBA00022737"/>
    </source>
</evidence>
<feature type="region of interest" description="Disordered" evidence="8">
    <location>
        <begin position="218"/>
        <end position="239"/>
    </location>
</feature>
<evidence type="ECO:0000256" key="6">
    <source>
        <dbReference type="ARBA" id="ARBA00023242"/>
    </source>
</evidence>
<dbReference type="SMART" id="SM01014">
    <property type="entry name" value="ARID"/>
    <property type="match status" value="1"/>
</dbReference>
<evidence type="ECO:0000259" key="9">
    <source>
        <dbReference type="PROSITE" id="PS50016"/>
    </source>
</evidence>
<dbReference type="GO" id="GO:0032452">
    <property type="term" value="F:histone demethylase activity"/>
    <property type="evidence" value="ECO:0007669"/>
    <property type="project" value="TreeGrafter"/>
</dbReference>
<comment type="subcellular location">
    <subcellularLocation>
        <location evidence="1">Nucleus</location>
    </subcellularLocation>
</comment>
<evidence type="ECO:0000256" key="7">
    <source>
        <dbReference type="PROSITE-ProRule" id="PRU00146"/>
    </source>
</evidence>
<dbReference type="Gene3D" id="1.10.150.60">
    <property type="entry name" value="ARID DNA-binding domain"/>
    <property type="match status" value="1"/>
</dbReference>
<dbReference type="SMART" id="SM00558">
    <property type="entry name" value="JmjC"/>
    <property type="match status" value="1"/>
</dbReference>
<dbReference type="Gene3D" id="3.30.40.10">
    <property type="entry name" value="Zinc/RING finger domain, C3HC4 (zinc finger)"/>
    <property type="match status" value="3"/>
</dbReference>